<dbReference type="OrthoDB" id="9881749at2759"/>
<evidence type="ECO:0000313" key="2">
    <source>
        <dbReference type="EMBL" id="CAG5934332.1"/>
    </source>
</evidence>
<dbReference type="EMBL" id="CAJRST010015557">
    <property type="protein sequence ID" value="CAG5934332.1"/>
    <property type="molecule type" value="Genomic_DNA"/>
</dbReference>
<name>A0A8S4BFR4_9TELE</name>
<protein>
    <submittedName>
        <fullName evidence="2">(Atlantic silverside) hypothetical protein</fullName>
    </submittedName>
</protein>
<feature type="coiled-coil region" evidence="1">
    <location>
        <begin position="35"/>
        <end position="62"/>
    </location>
</feature>
<keyword evidence="3" id="KW-1185">Reference proteome</keyword>
<keyword evidence="1" id="KW-0175">Coiled coil</keyword>
<sequence length="265" mass="30911">CFYRFWYVFPENPGFSITKLLEDVSHHGHTQTEALKERQRTLSSLQANLSDVEKKFEPAEQELRSKVREILMLEGELEHLGRQTDVLRGRCVSVNKENTQLQSLIREEEENGHLAAAKFVAYRKKMESHRAAVWEAVSLTEAHKELEGKKVLVQKLREKKDQLREDLENPNGSTVQIAKGEIDALRNEISGRKMTITDMREQLKKECDGHGHLRKEIQIQSRRHEAIVKRLHCQLSRAQAIYRQVSDDIYHLQRQLAELKKQQQS</sequence>
<evidence type="ECO:0000256" key="1">
    <source>
        <dbReference type="SAM" id="Coils"/>
    </source>
</evidence>
<evidence type="ECO:0000313" key="3">
    <source>
        <dbReference type="Proteomes" id="UP000677803"/>
    </source>
</evidence>
<feature type="coiled-coil region" evidence="1">
    <location>
        <begin position="139"/>
        <end position="166"/>
    </location>
</feature>
<gene>
    <name evidence="2" type="ORF">MMEN_LOCUS13606</name>
</gene>
<reference evidence="2" key="1">
    <citation type="submission" date="2021-05" db="EMBL/GenBank/DDBJ databases">
        <authorList>
            <person name="Tigano A."/>
        </authorList>
    </citation>
    <scope>NUCLEOTIDE SEQUENCE</scope>
</reference>
<organism evidence="2 3">
    <name type="scientific">Menidia menidia</name>
    <name type="common">Atlantic silverside</name>
    <dbReference type="NCBI Taxonomy" id="238744"/>
    <lineage>
        <taxon>Eukaryota</taxon>
        <taxon>Metazoa</taxon>
        <taxon>Chordata</taxon>
        <taxon>Craniata</taxon>
        <taxon>Vertebrata</taxon>
        <taxon>Euteleostomi</taxon>
        <taxon>Actinopterygii</taxon>
        <taxon>Neopterygii</taxon>
        <taxon>Teleostei</taxon>
        <taxon>Neoteleostei</taxon>
        <taxon>Acanthomorphata</taxon>
        <taxon>Ovalentaria</taxon>
        <taxon>Atherinomorphae</taxon>
        <taxon>Atheriniformes</taxon>
        <taxon>Atherinopsidae</taxon>
        <taxon>Menidiinae</taxon>
        <taxon>Menidia</taxon>
    </lineage>
</organism>
<feature type="non-terminal residue" evidence="2">
    <location>
        <position position="1"/>
    </location>
</feature>
<dbReference type="Proteomes" id="UP000677803">
    <property type="component" value="Unassembled WGS sequence"/>
</dbReference>
<dbReference type="AlphaFoldDB" id="A0A8S4BFR4"/>
<proteinExistence type="predicted"/>
<accession>A0A8S4BFR4</accession>
<comment type="caution">
    <text evidence="2">The sequence shown here is derived from an EMBL/GenBank/DDBJ whole genome shotgun (WGS) entry which is preliminary data.</text>
</comment>